<evidence type="ECO:0000313" key="2">
    <source>
        <dbReference type="EnsemblMetazoa" id="CJA41282b.1"/>
    </source>
</evidence>
<dbReference type="PANTHER" id="PTHR22921:SF27">
    <property type="entry name" value="C2H2-TYPE DOMAIN-CONTAINING PROTEIN-RELATED"/>
    <property type="match status" value="1"/>
</dbReference>
<evidence type="ECO:0000256" key="1">
    <source>
        <dbReference type="SAM" id="MobiDB-lite"/>
    </source>
</evidence>
<dbReference type="AlphaFoldDB" id="A0A8R1IWF9"/>
<dbReference type="PANTHER" id="PTHR22921">
    <property type="entry name" value="PROTEIN CBG20088-RELATED"/>
    <property type="match status" value="1"/>
</dbReference>
<dbReference type="EnsemblMetazoa" id="CJA41282b.1">
    <property type="protein sequence ID" value="CJA41282b.1"/>
    <property type="gene ID" value="WBGene00217130"/>
</dbReference>
<sequence length="147" mass="16876">MLPGGKSIQLTRLITNSLVSNWIGKPIERAMEIAILEILVEVKKRDPCFLLYSAAQSYKTKYPRIEDRFFENFATVLHAGFGLGNGTEPNDWEYQKTIFMMKDITQKFLNKLFRARELGIQDEEMHTDTGVQEDEGPSVTEPNMDDI</sequence>
<feature type="region of interest" description="Disordered" evidence="1">
    <location>
        <begin position="123"/>
        <end position="147"/>
    </location>
</feature>
<reference evidence="2" key="2">
    <citation type="submission" date="2022-06" db="UniProtKB">
        <authorList>
            <consortium name="EnsemblMetazoa"/>
        </authorList>
    </citation>
    <scope>IDENTIFICATION</scope>
    <source>
        <strain evidence="2">DF5081</strain>
    </source>
</reference>
<keyword evidence="3" id="KW-1185">Reference proteome</keyword>
<name>A0A8R1IWF9_CAEJA</name>
<organism evidence="2 3">
    <name type="scientific">Caenorhabditis japonica</name>
    <dbReference type="NCBI Taxonomy" id="281687"/>
    <lineage>
        <taxon>Eukaryota</taxon>
        <taxon>Metazoa</taxon>
        <taxon>Ecdysozoa</taxon>
        <taxon>Nematoda</taxon>
        <taxon>Chromadorea</taxon>
        <taxon>Rhabditida</taxon>
        <taxon>Rhabditina</taxon>
        <taxon>Rhabditomorpha</taxon>
        <taxon>Rhabditoidea</taxon>
        <taxon>Rhabditidae</taxon>
        <taxon>Peloderinae</taxon>
        <taxon>Caenorhabditis</taxon>
    </lineage>
</organism>
<proteinExistence type="predicted"/>
<accession>A0A8R1IWF9</accession>
<protein>
    <submittedName>
        <fullName evidence="2">Uncharacterized protein</fullName>
    </submittedName>
</protein>
<evidence type="ECO:0000313" key="3">
    <source>
        <dbReference type="Proteomes" id="UP000005237"/>
    </source>
</evidence>
<reference evidence="3" key="1">
    <citation type="submission" date="2010-08" db="EMBL/GenBank/DDBJ databases">
        <authorList>
            <consortium name="Caenorhabditis japonica Sequencing Consortium"/>
            <person name="Wilson R.K."/>
        </authorList>
    </citation>
    <scope>NUCLEOTIDE SEQUENCE [LARGE SCALE GENOMIC DNA]</scope>
    <source>
        <strain evidence="3">DF5081</strain>
    </source>
</reference>
<dbReference type="Proteomes" id="UP000005237">
    <property type="component" value="Unassembled WGS sequence"/>
</dbReference>